<dbReference type="Gene3D" id="3.30.1360.30">
    <property type="entry name" value="GAD-like domain"/>
    <property type="match status" value="1"/>
</dbReference>
<keyword evidence="5" id="KW-0030">Aminoacyl-tRNA synthetase</keyword>
<feature type="non-terminal residue" evidence="7">
    <location>
        <position position="371"/>
    </location>
</feature>
<dbReference type="InterPro" id="IPR018149">
    <property type="entry name" value="Lys-tRNA-synth_II_C"/>
</dbReference>
<keyword evidence="2" id="KW-0547">Nucleotide-binding</keyword>
<evidence type="ECO:0000256" key="5">
    <source>
        <dbReference type="ARBA" id="ARBA00023146"/>
    </source>
</evidence>
<dbReference type="PRINTS" id="PR00982">
    <property type="entry name" value="TRNASYNTHLYS"/>
</dbReference>
<dbReference type="SUPFAM" id="SSF55261">
    <property type="entry name" value="GAD domain-like"/>
    <property type="match status" value="1"/>
</dbReference>
<dbReference type="Gene3D" id="3.30.930.10">
    <property type="entry name" value="Bira Bifunctional Protein, Domain 2"/>
    <property type="match status" value="1"/>
</dbReference>
<dbReference type="GO" id="GO:0004824">
    <property type="term" value="F:lysine-tRNA ligase activity"/>
    <property type="evidence" value="ECO:0007669"/>
    <property type="project" value="InterPro"/>
</dbReference>
<keyword evidence="1" id="KW-0436">Ligase</keyword>
<dbReference type="SUPFAM" id="SSF50249">
    <property type="entry name" value="Nucleic acid-binding proteins"/>
    <property type="match status" value="1"/>
</dbReference>
<dbReference type="GO" id="GO:0003676">
    <property type="term" value="F:nucleic acid binding"/>
    <property type="evidence" value="ECO:0007669"/>
    <property type="project" value="InterPro"/>
</dbReference>
<dbReference type="GO" id="GO:0004815">
    <property type="term" value="F:aspartate-tRNA ligase activity"/>
    <property type="evidence" value="ECO:0007669"/>
    <property type="project" value="TreeGrafter"/>
</dbReference>
<evidence type="ECO:0000259" key="6">
    <source>
        <dbReference type="PROSITE" id="PS50862"/>
    </source>
</evidence>
<dbReference type="Pfam" id="PF01336">
    <property type="entry name" value="tRNA_anti-codon"/>
    <property type="match status" value="1"/>
</dbReference>
<evidence type="ECO:0000256" key="2">
    <source>
        <dbReference type="ARBA" id="ARBA00022741"/>
    </source>
</evidence>
<reference evidence="7" key="1">
    <citation type="submission" date="2018-05" db="EMBL/GenBank/DDBJ databases">
        <authorList>
            <person name="Lanie J.A."/>
            <person name="Ng W.-L."/>
            <person name="Kazmierczak K.M."/>
            <person name="Andrzejewski T.M."/>
            <person name="Davidsen T.M."/>
            <person name="Wayne K.J."/>
            <person name="Tettelin H."/>
            <person name="Glass J.I."/>
            <person name="Rusch D."/>
            <person name="Podicherti R."/>
            <person name="Tsui H.-C.T."/>
            <person name="Winkler M.E."/>
        </authorList>
    </citation>
    <scope>NUCLEOTIDE SEQUENCE</scope>
</reference>
<dbReference type="InterPro" id="IPR004115">
    <property type="entry name" value="GAD-like_sf"/>
</dbReference>
<protein>
    <recommendedName>
        <fullName evidence="6">Aminoacyl-transfer RNA synthetases class-II family profile domain-containing protein</fullName>
    </recommendedName>
</protein>
<gene>
    <name evidence="7" type="ORF">METZ01_LOCUS236449</name>
</gene>
<dbReference type="InterPro" id="IPR004365">
    <property type="entry name" value="NA-bd_OB_tRNA"/>
</dbReference>
<dbReference type="CDD" id="cd04317">
    <property type="entry name" value="EcAspRS_like_N"/>
    <property type="match status" value="1"/>
</dbReference>
<dbReference type="InterPro" id="IPR004524">
    <property type="entry name" value="Asp-tRNA-ligase_1"/>
</dbReference>
<accession>A0A382H8Z5</accession>
<dbReference type="InterPro" id="IPR047089">
    <property type="entry name" value="Asp-tRNA-ligase_1_N"/>
</dbReference>
<dbReference type="InterPro" id="IPR045864">
    <property type="entry name" value="aa-tRNA-synth_II/BPL/LPL"/>
</dbReference>
<feature type="domain" description="Aminoacyl-transfer RNA synthetases class-II family profile" evidence="6">
    <location>
        <begin position="142"/>
        <end position="294"/>
    </location>
</feature>
<dbReference type="NCBIfam" id="TIGR00459">
    <property type="entry name" value="aspS_bact"/>
    <property type="match status" value="1"/>
</dbReference>
<dbReference type="InterPro" id="IPR029351">
    <property type="entry name" value="GAD_dom"/>
</dbReference>
<dbReference type="InterPro" id="IPR006195">
    <property type="entry name" value="aa-tRNA-synth_II"/>
</dbReference>
<name>A0A382H8Z5_9ZZZZ</name>
<dbReference type="EMBL" id="UINC01059792">
    <property type="protein sequence ID" value="SVB83595.1"/>
    <property type="molecule type" value="Genomic_DNA"/>
</dbReference>
<dbReference type="SUPFAM" id="SSF55681">
    <property type="entry name" value="Class II aaRS and biotin synthetases"/>
    <property type="match status" value="1"/>
</dbReference>
<dbReference type="GO" id="GO:0005737">
    <property type="term" value="C:cytoplasm"/>
    <property type="evidence" value="ECO:0007669"/>
    <property type="project" value="InterPro"/>
</dbReference>
<evidence type="ECO:0000313" key="7">
    <source>
        <dbReference type="EMBL" id="SVB83595.1"/>
    </source>
</evidence>
<dbReference type="Pfam" id="PF02938">
    <property type="entry name" value="GAD"/>
    <property type="match status" value="1"/>
</dbReference>
<keyword evidence="3" id="KW-0067">ATP-binding</keyword>
<evidence type="ECO:0000256" key="3">
    <source>
        <dbReference type="ARBA" id="ARBA00022840"/>
    </source>
</evidence>
<dbReference type="GO" id="GO:0006430">
    <property type="term" value="P:lysyl-tRNA aminoacylation"/>
    <property type="evidence" value="ECO:0007669"/>
    <property type="project" value="InterPro"/>
</dbReference>
<dbReference type="InterPro" id="IPR012340">
    <property type="entry name" value="NA-bd_OB-fold"/>
</dbReference>
<evidence type="ECO:0000256" key="4">
    <source>
        <dbReference type="ARBA" id="ARBA00022917"/>
    </source>
</evidence>
<dbReference type="AlphaFoldDB" id="A0A382H8Z5"/>
<dbReference type="GO" id="GO:0005524">
    <property type="term" value="F:ATP binding"/>
    <property type="evidence" value="ECO:0007669"/>
    <property type="project" value="UniProtKB-KW"/>
</dbReference>
<proteinExistence type="predicted"/>
<dbReference type="PANTHER" id="PTHR22594:SF5">
    <property type="entry name" value="ASPARTATE--TRNA LIGASE, MITOCHONDRIAL"/>
    <property type="match status" value="1"/>
</dbReference>
<evidence type="ECO:0000256" key="1">
    <source>
        <dbReference type="ARBA" id="ARBA00022598"/>
    </source>
</evidence>
<dbReference type="Gene3D" id="2.40.50.140">
    <property type="entry name" value="Nucleic acid-binding proteins"/>
    <property type="match status" value="1"/>
</dbReference>
<keyword evidence="4" id="KW-0648">Protein biosynthesis</keyword>
<dbReference type="InterPro" id="IPR004364">
    <property type="entry name" value="Aa-tRNA-synt_II"/>
</dbReference>
<dbReference type="Pfam" id="PF00152">
    <property type="entry name" value="tRNA-synt_2"/>
    <property type="match status" value="1"/>
</dbReference>
<dbReference type="NCBIfam" id="NF001750">
    <property type="entry name" value="PRK00476.1"/>
    <property type="match status" value="1"/>
</dbReference>
<dbReference type="PANTHER" id="PTHR22594">
    <property type="entry name" value="ASPARTYL/LYSYL-TRNA SYNTHETASE"/>
    <property type="match status" value="1"/>
</dbReference>
<sequence>MLKDRNCGSLRASDIGKKVTLAGWVNRRRDHGGLIFIDLRDRSGTVQVVINPVTLNSEYAIAESLRSEWVVQILGEVTARPDGTVNTGIDTGEVDIAVDKLEVLNTSTPPPFYINEDSDVDEALRMKHRHLYLRRERMQQNLVLRHNAVKYIRNFMYERDFLEIETPILIKSTPEGARDYLVPSRVHPGEFYALPQSPQQMKQLLMIGGFERYFQIARCFRDEDLRADRQPEFTQLDIEMSFVEQDDILNLIEELYVGMTEELVPHKTVNRPFPRLSYADAMSRYGSDKPDLRYGLELIDVAEIVLKSEFQVFKTALDDGGIVKGFAAPSMADLPRRQIDLLTGLAKSRGAKGLVTIALDGDWTDSQHLQE</sequence>
<dbReference type="PROSITE" id="PS50862">
    <property type="entry name" value="AA_TRNA_LIGASE_II"/>
    <property type="match status" value="1"/>
</dbReference>
<dbReference type="GO" id="GO:0006422">
    <property type="term" value="P:aspartyl-tRNA aminoacylation"/>
    <property type="evidence" value="ECO:0007669"/>
    <property type="project" value="TreeGrafter"/>
</dbReference>
<organism evidence="7">
    <name type="scientific">marine metagenome</name>
    <dbReference type="NCBI Taxonomy" id="408172"/>
    <lineage>
        <taxon>unclassified sequences</taxon>
        <taxon>metagenomes</taxon>
        <taxon>ecological metagenomes</taxon>
    </lineage>
</organism>